<dbReference type="InterPro" id="IPR054354">
    <property type="entry name" value="DYNC2H1-like_lid"/>
</dbReference>
<evidence type="ECO:0000256" key="13">
    <source>
        <dbReference type="SAM" id="Coils"/>
    </source>
</evidence>
<feature type="domain" description="Dynein heavy chain ATP-binding dynein motor region" evidence="17">
    <location>
        <begin position="1637"/>
        <end position="1713"/>
    </location>
</feature>
<dbReference type="EMBL" id="KQ762237">
    <property type="protein sequence ID" value="OAD55987.1"/>
    <property type="molecule type" value="Genomic_DNA"/>
</dbReference>
<dbReference type="PANTHER" id="PTHR22878">
    <property type="entry name" value="DYNEIN HEAVY CHAIN 6, AXONEMAL-LIKE-RELATED"/>
    <property type="match status" value="1"/>
</dbReference>
<evidence type="ECO:0000256" key="11">
    <source>
        <dbReference type="ARBA" id="ARBA00023212"/>
    </source>
</evidence>
<dbReference type="Pfam" id="PF17852">
    <property type="entry name" value="Dynein_AAA_lid"/>
    <property type="match status" value="1"/>
</dbReference>
<protein>
    <submittedName>
        <fullName evidence="22">Dynein heavy chain 1, axonemal</fullName>
    </submittedName>
</protein>
<dbReference type="Pfam" id="PF03028">
    <property type="entry name" value="Dynein_heavy"/>
    <property type="match status" value="1"/>
</dbReference>
<evidence type="ECO:0000256" key="1">
    <source>
        <dbReference type="ARBA" id="ARBA00004430"/>
    </source>
</evidence>
<proteinExistence type="inferred from homology"/>
<evidence type="ECO:0000259" key="16">
    <source>
        <dbReference type="Pfam" id="PF12780"/>
    </source>
</evidence>
<comment type="subcellular location">
    <subcellularLocation>
        <location evidence="1">Cytoplasm</location>
        <location evidence="1">Cytoskeleton</location>
        <location evidence="1">Cilium axoneme</location>
    </subcellularLocation>
</comment>
<keyword evidence="6" id="KW-0067">ATP-binding</keyword>
<accession>A0A310SNR8</accession>
<dbReference type="InterPro" id="IPR041658">
    <property type="entry name" value="AAA_lid_11"/>
</dbReference>
<dbReference type="Pfam" id="PF18198">
    <property type="entry name" value="AAA_lid_11"/>
    <property type="match status" value="1"/>
</dbReference>
<evidence type="ECO:0000259" key="15">
    <source>
        <dbReference type="Pfam" id="PF12777"/>
    </source>
</evidence>
<dbReference type="InterPro" id="IPR035706">
    <property type="entry name" value="AAA_9"/>
</dbReference>
<dbReference type="OrthoDB" id="447173at2759"/>
<feature type="domain" description="Dynein heavy chain C-terminal" evidence="20">
    <location>
        <begin position="2212"/>
        <end position="2518"/>
    </location>
</feature>
<dbReference type="GO" id="GO:0045505">
    <property type="term" value="F:dynein intermediate chain binding"/>
    <property type="evidence" value="ECO:0007669"/>
    <property type="project" value="InterPro"/>
</dbReference>
<dbReference type="Gene3D" id="1.20.920.30">
    <property type="match status" value="1"/>
</dbReference>
<evidence type="ECO:0000256" key="8">
    <source>
        <dbReference type="ARBA" id="ARBA00023054"/>
    </source>
</evidence>
<feature type="domain" description="Dynein heavy chain AAA module D4" evidence="16">
    <location>
        <begin position="775"/>
        <end position="816"/>
    </location>
</feature>
<dbReference type="InterPro" id="IPR024317">
    <property type="entry name" value="Dynein_heavy_chain_D4_dom"/>
</dbReference>
<evidence type="ECO:0000259" key="17">
    <source>
        <dbReference type="Pfam" id="PF12781"/>
    </source>
</evidence>
<evidence type="ECO:0000256" key="4">
    <source>
        <dbReference type="ARBA" id="ARBA00022701"/>
    </source>
</evidence>
<keyword evidence="9" id="KW-0969">Cilium</keyword>
<feature type="coiled-coil region" evidence="13">
    <location>
        <begin position="1176"/>
        <end position="1203"/>
    </location>
</feature>
<evidence type="ECO:0000259" key="20">
    <source>
        <dbReference type="Pfam" id="PF18199"/>
    </source>
</evidence>
<evidence type="ECO:0000256" key="2">
    <source>
        <dbReference type="ARBA" id="ARBA00008887"/>
    </source>
</evidence>
<dbReference type="GO" id="GO:0005524">
    <property type="term" value="F:ATP binding"/>
    <property type="evidence" value="ECO:0007669"/>
    <property type="project" value="UniProtKB-KW"/>
</dbReference>
<dbReference type="InterPro" id="IPR041466">
    <property type="entry name" value="Dynein_AAA5_ext"/>
</dbReference>
<dbReference type="Pfam" id="PF12775">
    <property type="entry name" value="AAA_7"/>
    <property type="match status" value="2"/>
</dbReference>
<dbReference type="Pfam" id="PF12781">
    <property type="entry name" value="AAA_9"/>
    <property type="match status" value="3"/>
</dbReference>
<feature type="domain" description="Dynein heavy chain AAA 5 extension" evidence="18">
    <location>
        <begin position="189"/>
        <end position="307"/>
    </location>
</feature>
<feature type="domain" description="Dynein heavy chain region D6 P-loop" evidence="14">
    <location>
        <begin position="1917"/>
        <end position="2030"/>
    </location>
</feature>
<dbReference type="FunFam" id="3.40.50.300:FF:000153">
    <property type="entry name" value="Dynein axonemal heavy chain 1"/>
    <property type="match status" value="1"/>
</dbReference>
<feature type="domain" description="Dynein heavy chain ATP-binding dynein motor region" evidence="17">
    <location>
        <begin position="1"/>
        <end position="85"/>
    </location>
</feature>
<dbReference type="Gene3D" id="1.20.920.20">
    <property type="match status" value="1"/>
</dbReference>
<sequence length="2522" mass="287544">IENIGLELEAGLDPILLRSLFEHGGQWCVKVGENIVPYNPDFRLFLTTSLSNPHYTPEVCVKILLVNFALTVTTDGIFSTLLRAGIAMSDLNKRWYIFDGPVDAVWIENMNTVLDDNKKLCLTSGEIMKILPTMTMMSEVADLRVASPATVSRCGMVYLEPEALGLEPLINCWIRRLPKNMSDYIEEISELTNQFLFPGLKILRNNLREIVNTVDSGMVQSYINLMNFRIGPMAGRDGKPPPSVNFQKLIPNLLSPWAAFATIWSLGASCDYNSRCIFSEWIRNVQKANRHELPFPEDGLVFDYRLHDGGFTDAIDSQEPISPRWYKWLDDISPISIRPETKFADIEVPTMDSVRSATIIGYLLINESNPLCVGPTGSGKTLTITAKLSRNMPKKFICDFITFSARTTANQTQDLIDEKLIKRKKDVYGPPLLRKQIFFVDDLNMPALETYGAQPPIELLRQFMDFRGTPFQIEFVLLDYTTNVYMIFGSRNFERSQLKDTGHVPGWYDRKEIGSFRQIEDVNFVGAMGPPGGGRNPITARLLRHFHFIAFPEMEDDAKKHIFGTILNSWLSVTPHFGHMLDVFVNTTLNIFTTICQELLPTPHKSHYTFNLRDLSKVFQGMLMMNPAKIELRDKLLLLWYHENLRVFSDRLVNDEDRKWFDDLLRDTMSKEFECDPGKVIGDEMLFFGDFMGTSREYEQITDTKKARIPCVRAKTGYHEPGTLYIDRVEIHYHVPGTWYIDRVEIHYHGPDTWYMENVVDEFLEDYNASTTSPMKLVLFQDAIDHICRINRILRQPRGNALLLGMGGSGTKEAVRAARGTGLKLLVKVSSKFVRSSEGFEVPRLFEYSENAEDAFIGCLRSPELMWSQRFNVFKDLNEYFSSGRQSLTRLAAHMQDYTCFQIELSSAYTSSDWRDDIKASMMKAGVQGQSVVFLFSDTQIKDDSMLEDLNSVLNNGDVPNIYKVDEMERIFHSMRGHVQEAGLQINRSNLFSAYVKTVRNNLHVVVTMSPIGETFRARIRQFPALVNCCTIDWFCPWPDAALQSVAMRFLTDIQDESITENVLMSIVRMCQHMHSSVIDASALYLKELSRHNYVTPTSYLELLSGYGDLLNKKKMELQSAANRLSTGLDKLASAEVEVKNMQQLLRDMKPKLEQAAEATARMIERITRDTVSIGSEKTKAEAEEQEAIAAKMKVENQAIRDEAEADLSEARPMLIAAEKSLKSLNRNDITEVKAMKRPPLGVLLVIEAICIINNVKPVKVRRGLSIRYADPGKFGAETKLDYWTPGSLMLADPGHFLYTMENYDKENLTEEMINKLKVYIENPNFQPSKIEYVSKACYSLCLWVHAMYNYYFVSEKVKPKMEALAKAVEALVETEKALTAAIQRLKDVEEGVEQLRNLLREEEERKAELEREKQLCEDRMGRAVRLIDGLAGEQIRWTSTVAELRTSLKNAVGDILLSSGAIAYLTPFTDTYRETLLTSWQKILGEGVPHTSGSSPVSTLGDEVEIRKWQIGGLPRDMLSVENAVLAMHSKRWPLFIDPQAQANKWIRSLYKDNGISIAKMTDRELLRVLESCVRFGRACLIKLTDHAHVCANIGVALLQIDAESPPPRFYYRCILIPSVLSESVPYCTAKMLSTSNCGLEDQMLSLVTIQERPDLEQARNALIVSNAEMRKELQEIEDRILHRLSVSEGSAVDDMDLIFTLEASKVKSEEIKVKMQEAEITQVDIDMTRSLYIPVAVRGQILFFCLSDLQYIDTMYQYSLECLFEKHKLHFAFLVCARIRMNEKLIDATEWRHLLLGPEPTQEISNPAPKWITPRCWREIQALENLPKFEKFVEFFTQSVTQFKSVFDAQEAHLAPYPEPWESKLDDFQKMLVLKCLRPDKVTNAMQLYLAKYLGQEFVEPQTTELSAIYNESSPTTPIVFILSTGTDPAAELYKFADKLKMSTKLHAISLGQGQGPRAEALLKLSSEQGCWCFFQNCHLAPSWMPELESLVEALSRANNHRDFRLWLTSAPSADFPVSILQNSSKMTIEPPRGIKANMFRAYLTQVTEMQSFLVSGDPKVQLFKWLVFSLCLFHSVLLERRKFGSLGFNIPYEFTDGDLRICISQLHMFLLEYDTVPFKVLIYTAGHINYGGRITDDWDRRCVLTILQDFYRPEILSSSYKFDEEGHYRQLPDATTFNDYIDYIKTFPLNDEPSMFGMHPNADISFAQAETYACLNTLLALQPRQIGIAAASVEEITTHIAQDMLSTMPPIFDLSIMQQKYPVLYEESFNTVLVQEAIRYNGLLNVVKTTLVDLLKALKGLVVMSEYLETVSNCLYNNRIPTVWQDKGYPSLKPLGAWFVDLKERIAFLKSWEDNGIPAAFWISGFYFPQAFLTGTLQNFARKYVVSIDTIDFSFKVLGLMPKNRPPDGCVIYGLFLEGCRWDGDYLNESLPKELYTSNYNNIIKNTTHMPPILLLPEVDHKQLEGTYTCPVYKTINRAGTLSTTGHSTNFVLPMEIPSQKPQSHWIKRGVALICALDY</sequence>
<dbReference type="FunFam" id="1.20.1270.280:FF:000001">
    <property type="entry name" value="dynein heavy chain 7, axonemal"/>
    <property type="match status" value="1"/>
</dbReference>
<evidence type="ECO:0000259" key="18">
    <source>
        <dbReference type="Pfam" id="PF17852"/>
    </source>
</evidence>
<evidence type="ECO:0000256" key="7">
    <source>
        <dbReference type="ARBA" id="ARBA00023017"/>
    </source>
</evidence>
<dbReference type="Gene3D" id="1.20.1270.280">
    <property type="match status" value="1"/>
</dbReference>
<evidence type="ECO:0000259" key="14">
    <source>
        <dbReference type="Pfam" id="PF03028"/>
    </source>
</evidence>
<dbReference type="GO" id="GO:0007018">
    <property type="term" value="P:microtubule-based movement"/>
    <property type="evidence" value="ECO:0007669"/>
    <property type="project" value="InterPro"/>
</dbReference>
<keyword evidence="3" id="KW-0963">Cytoplasm</keyword>
<dbReference type="Gene3D" id="3.40.50.300">
    <property type="entry name" value="P-loop containing nucleotide triphosphate hydrolases"/>
    <property type="match status" value="8"/>
</dbReference>
<dbReference type="Pfam" id="PF12777">
    <property type="entry name" value="MT"/>
    <property type="match status" value="1"/>
</dbReference>
<dbReference type="InterPro" id="IPR042219">
    <property type="entry name" value="AAA_lid_11_sf"/>
</dbReference>
<dbReference type="Proteomes" id="UP000250275">
    <property type="component" value="Unassembled WGS sequence"/>
</dbReference>
<dbReference type="FunFam" id="3.10.490.20:FF:000009">
    <property type="entry name" value="Dynein heavy chain 4"/>
    <property type="match status" value="1"/>
</dbReference>
<feature type="non-terminal residue" evidence="22">
    <location>
        <position position="1"/>
    </location>
</feature>
<keyword evidence="12" id="KW-0966">Cell projection</keyword>
<dbReference type="Gene3D" id="1.10.472.130">
    <property type="match status" value="1"/>
</dbReference>
<feature type="coiled-coil region" evidence="13">
    <location>
        <begin position="1379"/>
        <end position="1420"/>
    </location>
</feature>
<dbReference type="FunFam" id="3.40.50.300:FF:002141">
    <property type="entry name" value="Dynein heavy chain"/>
    <property type="match status" value="1"/>
</dbReference>
<dbReference type="PANTHER" id="PTHR22878:SF73">
    <property type="entry name" value="DYNEIN AXONEMAL HEAVY CHAIN 1"/>
    <property type="match status" value="1"/>
</dbReference>
<dbReference type="Gene3D" id="3.10.490.20">
    <property type="match status" value="1"/>
</dbReference>
<dbReference type="Pfam" id="PF12780">
    <property type="entry name" value="AAA_8"/>
    <property type="match status" value="2"/>
</dbReference>
<dbReference type="Gene3D" id="6.10.140.1060">
    <property type="match status" value="1"/>
</dbReference>
<dbReference type="InterPro" id="IPR041228">
    <property type="entry name" value="Dynein_C"/>
</dbReference>
<dbReference type="Pfam" id="PF22597">
    <property type="entry name" value="DYN_lid"/>
    <property type="match status" value="1"/>
</dbReference>
<evidence type="ECO:0000259" key="19">
    <source>
        <dbReference type="Pfam" id="PF18198"/>
    </source>
</evidence>
<dbReference type="InterPro" id="IPR026983">
    <property type="entry name" value="DHC"/>
</dbReference>
<dbReference type="Pfam" id="PF18199">
    <property type="entry name" value="Dynein_C"/>
    <property type="match status" value="1"/>
</dbReference>
<dbReference type="FunFam" id="1.10.8.720:FF:000001">
    <property type="entry name" value="dynein heavy chain 7, axonemal"/>
    <property type="match status" value="1"/>
</dbReference>
<evidence type="ECO:0000313" key="22">
    <source>
        <dbReference type="EMBL" id="OAD55987.1"/>
    </source>
</evidence>
<keyword evidence="8 13" id="KW-0175">Coiled coil</keyword>
<evidence type="ECO:0000256" key="12">
    <source>
        <dbReference type="ARBA" id="ARBA00023273"/>
    </source>
</evidence>
<evidence type="ECO:0000256" key="3">
    <source>
        <dbReference type="ARBA" id="ARBA00022490"/>
    </source>
</evidence>
<feature type="domain" description="Dynein heavy chain ATP-binding dynein motor region" evidence="17">
    <location>
        <begin position="1508"/>
        <end position="1584"/>
    </location>
</feature>
<dbReference type="Gene3D" id="1.10.8.720">
    <property type="entry name" value="Region D6 of dynein motor"/>
    <property type="match status" value="1"/>
</dbReference>
<evidence type="ECO:0000256" key="9">
    <source>
        <dbReference type="ARBA" id="ARBA00023069"/>
    </source>
</evidence>
<evidence type="ECO:0000313" key="23">
    <source>
        <dbReference type="Proteomes" id="UP000250275"/>
    </source>
</evidence>
<evidence type="ECO:0000256" key="10">
    <source>
        <dbReference type="ARBA" id="ARBA00023175"/>
    </source>
</evidence>
<dbReference type="InterPro" id="IPR043160">
    <property type="entry name" value="Dynein_C_barrel"/>
</dbReference>
<evidence type="ECO:0000259" key="21">
    <source>
        <dbReference type="Pfam" id="PF22597"/>
    </source>
</evidence>
<dbReference type="InterPro" id="IPR004273">
    <property type="entry name" value="Dynein_heavy_D6_P-loop"/>
</dbReference>
<keyword evidence="4" id="KW-0493">Microtubule</keyword>
<feature type="domain" description="Dynein heavy chain AAA module D4" evidence="16">
    <location>
        <begin position="882"/>
        <end position="1110"/>
    </location>
</feature>
<dbReference type="FunFam" id="1.20.920.30:FF:000002">
    <property type="entry name" value="Dynein axonemal heavy chain 3"/>
    <property type="match status" value="1"/>
</dbReference>
<keyword evidence="7" id="KW-0243">Dynein</keyword>
<dbReference type="GO" id="GO:0030286">
    <property type="term" value="C:dynein complex"/>
    <property type="evidence" value="ECO:0007669"/>
    <property type="project" value="UniProtKB-KW"/>
</dbReference>
<feature type="domain" description="Dynein 2 heavy chain 1 cytoplasmic ATPase lid" evidence="21">
    <location>
        <begin position="567"/>
        <end position="658"/>
    </location>
</feature>
<name>A0A310SNR8_9HYME</name>
<comment type="similarity">
    <text evidence="2">Belongs to the dynein heavy chain family.</text>
</comment>
<gene>
    <name evidence="22" type="ORF">WN48_04020</name>
</gene>
<dbReference type="InterPro" id="IPR027417">
    <property type="entry name" value="P-loop_NTPase"/>
</dbReference>
<dbReference type="Gene3D" id="1.10.8.1220">
    <property type="match status" value="1"/>
</dbReference>
<evidence type="ECO:0000256" key="5">
    <source>
        <dbReference type="ARBA" id="ARBA00022741"/>
    </source>
</evidence>
<dbReference type="FunFam" id="1.20.920.20:FF:000001">
    <property type="entry name" value="dynein heavy chain 2, axonemal"/>
    <property type="match status" value="1"/>
</dbReference>
<dbReference type="GO" id="GO:0051959">
    <property type="term" value="F:dynein light intermediate chain binding"/>
    <property type="evidence" value="ECO:0007669"/>
    <property type="project" value="InterPro"/>
</dbReference>
<feature type="domain" description="Dynein heavy chain coiled coil stalk" evidence="15">
    <location>
        <begin position="1124"/>
        <end position="1479"/>
    </location>
</feature>
<feature type="domain" description="Dynein heavy chain AAA lid" evidence="19">
    <location>
        <begin position="2066"/>
        <end position="2205"/>
    </location>
</feature>
<keyword evidence="5" id="KW-0547">Nucleotide-binding</keyword>
<keyword evidence="23" id="KW-1185">Reference proteome</keyword>
<keyword evidence="10" id="KW-0505">Motor protein</keyword>
<keyword evidence="11" id="KW-0206">Cytoskeleton</keyword>
<dbReference type="GO" id="GO:0005930">
    <property type="term" value="C:axoneme"/>
    <property type="evidence" value="ECO:0007669"/>
    <property type="project" value="UniProtKB-SubCell"/>
</dbReference>
<dbReference type="GO" id="GO:0008569">
    <property type="term" value="F:minus-end-directed microtubule motor activity"/>
    <property type="evidence" value="ECO:0007669"/>
    <property type="project" value="InterPro"/>
</dbReference>
<organism evidence="22 23">
    <name type="scientific">Eufriesea mexicana</name>
    <dbReference type="NCBI Taxonomy" id="516756"/>
    <lineage>
        <taxon>Eukaryota</taxon>
        <taxon>Metazoa</taxon>
        <taxon>Ecdysozoa</taxon>
        <taxon>Arthropoda</taxon>
        <taxon>Hexapoda</taxon>
        <taxon>Insecta</taxon>
        <taxon>Pterygota</taxon>
        <taxon>Neoptera</taxon>
        <taxon>Endopterygota</taxon>
        <taxon>Hymenoptera</taxon>
        <taxon>Apocrita</taxon>
        <taxon>Aculeata</taxon>
        <taxon>Apoidea</taxon>
        <taxon>Anthophila</taxon>
        <taxon>Apidae</taxon>
        <taxon>Eufriesea</taxon>
    </lineage>
</organism>
<evidence type="ECO:0000256" key="6">
    <source>
        <dbReference type="ARBA" id="ARBA00022840"/>
    </source>
</evidence>
<dbReference type="SUPFAM" id="SSF52540">
    <property type="entry name" value="P-loop containing nucleoside triphosphate hydrolases"/>
    <property type="match status" value="2"/>
</dbReference>
<dbReference type="InterPro" id="IPR024743">
    <property type="entry name" value="Dynein_HC_stalk"/>
</dbReference>
<dbReference type="GO" id="GO:0005874">
    <property type="term" value="C:microtubule"/>
    <property type="evidence" value="ECO:0007669"/>
    <property type="project" value="UniProtKB-KW"/>
</dbReference>
<reference evidence="22 23" key="1">
    <citation type="submission" date="2015-07" db="EMBL/GenBank/DDBJ databases">
        <title>The genome of Eufriesea mexicana.</title>
        <authorList>
            <person name="Pan H."/>
            <person name="Kapheim K."/>
        </authorList>
    </citation>
    <scope>NUCLEOTIDE SEQUENCE [LARGE SCALE GENOMIC DNA]</scope>
    <source>
        <strain evidence="22">0111107269</strain>
        <tissue evidence="22">Whole body</tissue>
    </source>
</reference>